<protein>
    <submittedName>
        <fullName evidence="1">Uncharacterized protein</fullName>
    </submittedName>
</protein>
<name>A0A7Y6TY37_9BURK</name>
<comment type="caution">
    <text evidence="1">The sequence shown here is derived from an EMBL/GenBank/DDBJ whole genome shotgun (WGS) entry which is preliminary data.</text>
</comment>
<dbReference type="Proteomes" id="UP000529637">
    <property type="component" value="Unassembled WGS sequence"/>
</dbReference>
<proteinExistence type="predicted"/>
<sequence>MDTNWFERLRQLDEQRPSVPGEHWVTLLAGIWLLTRGGGSGLARAARLAAGAALVWRAASGRDGLAGVLREARREP</sequence>
<dbReference type="EMBL" id="JABWMJ010000009">
    <property type="protein sequence ID" value="NUZ07818.1"/>
    <property type="molecule type" value="Genomic_DNA"/>
</dbReference>
<dbReference type="RefSeq" id="WP_176070653.1">
    <property type="nucleotide sequence ID" value="NZ_JABWMJ010000009.1"/>
</dbReference>
<keyword evidence="2" id="KW-1185">Reference proteome</keyword>
<gene>
    <name evidence="1" type="ORF">HQN59_18805</name>
</gene>
<evidence type="ECO:0000313" key="2">
    <source>
        <dbReference type="Proteomes" id="UP000529637"/>
    </source>
</evidence>
<reference evidence="1 2" key="1">
    <citation type="submission" date="2020-06" db="EMBL/GenBank/DDBJ databases">
        <title>Schlegella sp. ID0723 isolated from air conditioner.</title>
        <authorList>
            <person name="Kim D.Y."/>
            <person name="Kim D.-U."/>
        </authorList>
    </citation>
    <scope>NUCLEOTIDE SEQUENCE [LARGE SCALE GENOMIC DNA]</scope>
    <source>
        <strain evidence="1 2">ID0723</strain>
    </source>
</reference>
<evidence type="ECO:0000313" key="1">
    <source>
        <dbReference type="EMBL" id="NUZ07818.1"/>
    </source>
</evidence>
<accession>A0A7Y6TY37</accession>
<dbReference type="AlphaFoldDB" id="A0A7Y6TY37"/>
<organism evidence="1 2">
    <name type="scientific">Piscinibacter koreensis</name>
    <dbReference type="NCBI Taxonomy" id="2742824"/>
    <lineage>
        <taxon>Bacteria</taxon>
        <taxon>Pseudomonadati</taxon>
        <taxon>Pseudomonadota</taxon>
        <taxon>Betaproteobacteria</taxon>
        <taxon>Burkholderiales</taxon>
        <taxon>Sphaerotilaceae</taxon>
        <taxon>Piscinibacter</taxon>
    </lineage>
</organism>